<proteinExistence type="predicted"/>
<accession>A0A0G4ENN1</accession>
<evidence type="ECO:0000313" key="2">
    <source>
        <dbReference type="Proteomes" id="UP000041254"/>
    </source>
</evidence>
<gene>
    <name evidence="1" type="ORF">Vbra_5249</name>
</gene>
<dbReference type="EMBL" id="CDMY01000271">
    <property type="protein sequence ID" value="CEL98463.1"/>
    <property type="molecule type" value="Genomic_DNA"/>
</dbReference>
<reference evidence="1 2" key="1">
    <citation type="submission" date="2014-11" db="EMBL/GenBank/DDBJ databases">
        <authorList>
            <person name="Zhu J."/>
            <person name="Qi W."/>
            <person name="Song R."/>
        </authorList>
    </citation>
    <scope>NUCLEOTIDE SEQUENCE [LARGE SCALE GENOMIC DNA]</scope>
</reference>
<organism evidence="1 2">
    <name type="scientific">Vitrella brassicaformis (strain CCMP3155)</name>
    <dbReference type="NCBI Taxonomy" id="1169540"/>
    <lineage>
        <taxon>Eukaryota</taxon>
        <taxon>Sar</taxon>
        <taxon>Alveolata</taxon>
        <taxon>Colpodellida</taxon>
        <taxon>Vitrellaceae</taxon>
        <taxon>Vitrella</taxon>
    </lineage>
</organism>
<dbReference type="AlphaFoldDB" id="A0A0G4ENN1"/>
<sequence>MTEVLNFGRWRGHTFEDARDRDPEYCEWVLSQRPLPNNTNFASFRGWLQANPPAIDVDDDDFGFAMAMLAPSPAPADYGSARQERAGPMPSAGPYNGCHRTLTHGDVCRNTTLRVHGMSRVERLLSSRPPEDFTPFLATKGTSGGRSGW</sequence>
<protein>
    <submittedName>
        <fullName evidence="1">Uncharacterized protein</fullName>
    </submittedName>
</protein>
<dbReference type="Proteomes" id="UP000041254">
    <property type="component" value="Unassembled WGS sequence"/>
</dbReference>
<name>A0A0G4ENN1_VITBC</name>
<keyword evidence="2" id="KW-1185">Reference proteome</keyword>
<dbReference type="VEuPathDB" id="CryptoDB:Vbra_5249"/>
<evidence type="ECO:0000313" key="1">
    <source>
        <dbReference type="EMBL" id="CEL98463.1"/>
    </source>
</evidence>
<dbReference type="InParanoid" id="A0A0G4ENN1"/>